<sequence length="330" mass="38137">MPFSHHSHSGQFCPGHAKDSLEEVIQTAIAKKMRIFCLSEHMPRHNEDLYPEEVGTVTLDTMLENEALYFKEATRLREKYQDKLNIPIGFECDWIRPPSLELIKSSLDKYPFDFFIGSVHHVHTVPIDYDKELYSQARQLAGGTDEKLFEDYFDSQYKLLVELRPPVIGHFDLIRLMSDDPNGSFQQWPQIWQKILRNLDFIAGYGGIMELNSASLRKGMTEPYPKAEICKVRPKFYGLPPTASLVVIQEFQARNGRFCLSDDSHGIHHVALNYHRVYDFLKSTGINTIHYLKYELGSTTSAFDTRFPNVRVDSVEVEELGKEPFWQLIA</sequence>
<comment type="caution">
    <text evidence="1">The sequence shown here is derived from an EMBL/GenBank/DDBJ whole genome shotgun (WGS) entry which is preliminary data.</text>
</comment>
<reference evidence="1" key="1">
    <citation type="journal article" date="2022" name="bioRxiv">
        <title>Population genetic analysis of Ophidiomyces ophidiicola, the causative agent of snake fungal disease, indicates recent introductions to the USA.</title>
        <authorList>
            <person name="Ladner J.T."/>
            <person name="Palmer J.M."/>
            <person name="Ettinger C.L."/>
            <person name="Stajich J.E."/>
            <person name="Farrell T.M."/>
            <person name="Glorioso B.M."/>
            <person name="Lawson B."/>
            <person name="Price S.J."/>
            <person name="Stengle A.G."/>
            <person name="Grear D.A."/>
            <person name="Lorch J.M."/>
        </authorList>
    </citation>
    <scope>NUCLEOTIDE SEQUENCE</scope>
    <source>
        <strain evidence="1">NWHC 24266-5</strain>
    </source>
</reference>
<dbReference type="EMBL" id="JALBCA010000026">
    <property type="protein sequence ID" value="KAI2389093.1"/>
    <property type="molecule type" value="Genomic_DNA"/>
</dbReference>
<organism evidence="1">
    <name type="scientific">Ophidiomyces ophidiicola</name>
    <dbReference type="NCBI Taxonomy" id="1387563"/>
    <lineage>
        <taxon>Eukaryota</taxon>
        <taxon>Fungi</taxon>
        <taxon>Dikarya</taxon>
        <taxon>Ascomycota</taxon>
        <taxon>Pezizomycotina</taxon>
        <taxon>Eurotiomycetes</taxon>
        <taxon>Eurotiomycetidae</taxon>
        <taxon>Onygenales</taxon>
        <taxon>Onygenaceae</taxon>
        <taxon>Ophidiomyces</taxon>
    </lineage>
</organism>
<gene>
    <name evidence="1" type="ORF">LOY88_002250</name>
</gene>
<protein>
    <submittedName>
        <fullName evidence="1">Uncharacterized protein</fullName>
    </submittedName>
</protein>
<accession>A0ACB8UZZ4</accession>
<name>A0ACB8UZZ4_9EURO</name>
<proteinExistence type="predicted"/>
<evidence type="ECO:0000313" key="1">
    <source>
        <dbReference type="EMBL" id="KAI2389093.1"/>
    </source>
</evidence>